<proteinExistence type="predicted"/>
<evidence type="ECO:0000313" key="2">
    <source>
        <dbReference type="Proteomes" id="UP000887159"/>
    </source>
</evidence>
<dbReference type="EMBL" id="BMAU01021382">
    <property type="protein sequence ID" value="GFY27918.1"/>
    <property type="molecule type" value="Genomic_DNA"/>
</dbReference>
<comment type="caution">
    <text evidence="1">The sequence shown here is derived from an EMBL/GenBank/DDBJ whole genome shotgun (WGS) entry which is preliminary data.</text>
</comment>
<organism evidence="1 2">
    <name type="scientific">Trichonephila clavipes</name>
    <name type="common">Golden silk orbweaver</name>
    <name type="synonym">Nephila clavipes</name>
    <dbReference type="NCBI Taxonomy" id="2585209"/>
    <lineage>
        <taxon>Eukaryota</taxon>
        <taxon>Metazoa</taxon>
        <taxon>Ecdysozoa</taxon>
        <taxon>Arthropoda</taxon>
        <taxon>Chelicerata</taxon>
        <taxon>Arachnida</taxon>
        <taxon>Araneae</taxon>
        <taxon>Araneomorphae</taxon>
        <taxon>Entelegynae</taxon>
        <taxon>Araneoidea</taxon>
        <taxon>Nephilidae</taxon>
        <taxon>Trichonephila</taxon>
    </lineage>
</organism>
<protein>
    <submittedName>
        <fullName evidence="1">Uncharacterized protein</fullName>
    </submittedName>
</protein>
<name>A0A8X7BDZ9_TRICX</name>
<keyword evidence="2" id="KW-1185">Reference proteome</keyword>
<dbReference type="AlphaFoldDB" id="A0A8X7BDZ9"/>
<gene>
    <name evidence="1" type="ORF">TNCV_4562721</name>
</gene>
<dbReference type="Proteomes" id="UP000887159">
    <property type="component" value="Unassembled WGS sequence"/>
</dbReference>
<reference evidence="1" key="1">
    <citation type="submission" date="2020-08" db="EMBL/GenBank/DDBJ databases">
        <title>Multicomponent nature underlies the extraordinary mechanical properties of spider dragline silk.</title>
        <authorList>
            <person name="Kono N."/>
            <person name="Nakamura H."/>
            <person name="Mori M."/>
            <person name="Yoshida Y."/>
            <person name="Ohtoshi R."/>
            <person name="Malay A.D."/>
            <person name="Moran D.A.P."/>
            <person name="Tomita M."/>
            <person name="Numata K."/>
            <person name="Arakawa K."/>
        </authorList>
    </citation>
    <scope>NUCLEOTIDE SEQUENCE</scope>
</reference>
<evidence type="ECO:0000313" key="1">
    <source>
        <dbReference type="EMBL" id="GFY27918.1"/>
    </source>
</evidence>
<sequence length="136" mass="15824">MLQDYDTSFSRVYFSRPRLFFVTLSLLSRSDLSLPCRFQILFSISSLVRPVARCRQLFLTVCKGGVAIYRKEVQSVSGTGNFRFFPTESTRQQQQQQHWSVRSKSLATAGLDDSLRRADLKLASLKRTWLDDYKWN</sequence>
<accession>A0A8X7BDZ9</accession>